<evidence type="ECO:0000313" key="2">
    <source>
        <dbReference type="Proteomes" id="UP000323632"/>
    </source>
</evidence>
<organism evidence="1 2">
    <name type="scientific">Taibaiella lutea</name>
    <dbReference type="NCBI Taxonomy" id="2608001"/>
    <lineage>
        <taxon>Bacteria</taxon>
        <taxon>Pseudomonadati</taxon>
        <taxon>Bacteroidota</taxon>
        <taxon>Chitinophagia</taxon>
        <taxon>Chitinophagales</taxon>
        <taxon>Chitinophagaceae</taxon>
        <taxon>Taibaiella</taxon>
    </lineage>
</organism>
<comment type="caution">
    <text evidence="1">The sequence shown here is derived from an EMBL/GenBank/DDBJ whole genome shotgun (WGS) entry which is preliminary data.</text>
</comment>
<dbReference type="Proteomes" id="UP000323632">
    <property type="component" value="Unassembled WGS sequence"/>
</dbReference>
<sequence length="103" mass="11596">MKNVIPYILLFLIAISGNSGYMYAQIDLPASIIGISKVHCDWVYIDGANLYQDIYFISDNEREINLYLKLFIKKANGDSSIIYSIAAKNFNASKGVNRVLLLI</sequence>
<accession>A0A5M6CSL8</accession>
<keyword evidence="2" id="KW-1185">Reference proteome</keyword>
<dbReference type="AlphaFoldDB" id="A0A5M6CSL8"/>
<evidence type="ECO:0000313" key="1">
    <source>
        <dbReference type="EMBL" id="KAA5536139.1"/>
    </source>
</evidence>
<name>A0A5M6CSL8_9BACT</name>
<protein>
    <submittedName>
        <fullName evidence="1">Uncharacterized protein</fullName>
    </submittedName>
</protein>
<dbReference type="EMBL" id="VWSH01000001">
    <property type="protein sequence ID" value="KAA5536139.1"/>
    <property type="molecule type" value="Genomic_DNA"/>
</dbReference>
<reference evidence="1 2" key="1">
    <citation type="submission" date="2019-09" db="EMBL/GenBank/DDBJ databases">
        <title>Genome sequence and assembly of Taibaiella sp.</title>
        <authorList>
            <person name="Chhetri G."/>
        </authorList>
    </citation>
    <scope>NUCLEOTIDE SEQUENCE [LARGE SCALE GENOMIC DNA]</scope>
    <source>
        <strain evidence="1 2">KVB11</strain>
    </source>
</reference>
<dbReference type="RefSeq" id="WP_150030712.1">
    <property type="nucleotide sequence ID" value="NZ_VWSH01000001.1"/>
</dbReference>
<proteinExistence type="predicted"/>
<gene>
    <name evidence="1" type="ORF">F0919_00260</name>
</gene>